<reference evidence="3 4" key="1">
    <citation type="submission" date="2023-03" db="EMBL/GenBank/DDBJ databases">
        <title>Draft genome sequence of type strain Streptomyces ferralitis JCM 14344.</title>
        <authorList>
            <person name="Klaysubun C."/>
            <person name="Duangmal K."/>
        </authorList>
    </citation>
    <scope>NUCLEOTIDE SEQUENCE [LARGE SCALE GENOMIC DNA]</scope>
    <source>
        <strain evidence="3 4">JCM 14344</strain>
    </source>
</reference>
<name>A0ABT5YZ81_9ACTN</name>
<feature type="transmembrane region" description="Helical" evidence="2">
    <location>
        <begin position="255"/>
        <end position="272"/>
    </location>
</feature>
<feature type="region of interest" description="Disordered" evidence="1">
    <location>
        <begin position="1"/>
        <end position="21"/>
    </location>
</feature>
<evidence type="ECO:0008006" key="5">
    <source>
        <dbReference type="Google" id="ProtNLM"/>
    </source>
</evidence>
<sequence>MAPSEPDGGQGPPGPREGEPGELEALRRRISRLEAAAPPAAVHHRLRTTGSVLLITLASVLSLLAVLSVWASNEVADTDRYVATVAPLAGNPTVQDAATNRITGVVLHQIDVNSLVNQLAQAAGERGVPPRAASLIKGLSGPIAKGLTSLIHDVVHRVVTSKQFATIWADANRAAHKAIDKALTGKGGGSVRLVNDQVAIDVGPAVARVKDELVSSGFGAAAKIPPVHTRFVVFSSPDIAKLQTYFRLLEIAGDWLAVVAVLIAAIGVLIAANRRRALIGAALGVAAAMLVLGLALAVFRAFYLDHLPPEVSQAAAGAVYDALVRFLRQAVRAVGVLALVVAIGAFLIGPSRAAVAIRSAGSTGIGGVRGVADSLGFRAGPVESFVRRYKRWIGAAVLLIAAVVFIFWSHPTAVVVFWFAVVVLGAFGIREFLAPASGHTPTKG</sequence>
<dbReference type="RefSeq" id="WP_275813648.1">
    <property type="nucleotide sequence ID" value="NZ_BAAANM010000001.1"/>
</dbReference>
<keyword evidence="4" id="KW-1185">Reference proteome</keyword>
<accession>A0ABT5YZ81</accession>
<protein>
    <recommendedName>
        <fullName evidence="5">Integral membrane protein</fullName>
    </recommendedName>
</protein>
<evidence type="ECO:0000313" key="3">
    <source>
        <dbReference type="EMBL" id="MDF2256803.1"/>
    </source>
</evidence>
<comment type="caution">
    <text evidence="3">The sequence shown here is derived from an EMBL/GenBank/DDBJ whole genome shotgun (WGS) entry which is preliminary data.</text>
</comment>
<dbReference type="EMBL" id="JARHTQ010000007">
    <property type="protein sequence ID" value="MDF2256803.1"/>
    <property type="molecule type" value="Genomic_DNA"/>
</dbReference>
<keyword evidence="2" id="KW-1133">Transmembrane helix</keyword>
<gene>
    <name evidence="3" type="ORF">P2L57_14045</name>
</gene>
<feature type="transmembrane region" description="Helical" evidence="2">
    <location>
        <begin position="279"/>
        <end position="303"/>
    </location>
</feature>
<keyword evidence="2" id="KW-0812">Transmembrane</keyword>
<evidence type="ECO:0000256" key="1">
    <source>
        <dbReference type="SAM" id="MobiDB-lite"/>
    </source>
</evidence>
<feature type="transmembrane region" description="Helical" evidence="2">
    <location>
        <begin position="392"/>
        <end position="409"/>
    </location>
</feature>
<evidence type="ECO:0000313" key="4">
    <source>
        <dbReference type="Proteomes" id="UP001220022"/>
    </source>
</evidence>
<evidence type="ECO:0000256" key="2">
    <source>
        <dbReference type="SAM" id="Phobius"/>
    </source>
</evidence>
<feature type="transmembrane region" description="Helical" evidence="2">
    <location>
        <begin position="52"/>
        <end position="71"/>
    </location>
</feature>
<organism evidence="3 4">
    <name type="scientific">Streptantibioticus ferralitis</name>
    <dbReference type="NCBI Taxonomy" id="236510"/>
    <lineage>
        <taxon>Bacteria</taxon>
        <taxon>Bacillati</taxon>
        <taxon>Actinomycetota</taxon>
        <taxon>Actinomycetes</taxon>
        <taxon>Kitasatosporales</taxon>
        <taxon>Streptomycetaceae</taxon>
        <taxon>Streptantibioticus</taxon>
    </lineage>
</organism>
<feature type="transmembrane region" description="Helical" evidence="2">
    <location>
        <begin position="415"/>
        <end position="433"/>
    </location>
</feature>
<proteinExistence type="predicted"/>
<dbReference type="Proteomes" id="UP001220022">
    <property type="component" value="Unassembled WGS sequence"/>
</dbReference>
<feature type="transmembrane region" description="Helical" evidence="2">
    <location>
        <begin position="330"/>
        <end position="349"/>
    </location>
</feature>
<keyword evidence="2" id="KW-0472">Membrane</keyword>